<evidence type="ECO:0000313" key="2">
    <source>
        <dbReference type="Proteomes" id="UP000308038"/>
    </source>
</evidence>
<sequence>MDACFISYGDVPPASPVVLSVPHAGRCYPEGVRDSLRVPFAALTMLEDRLIDSVAMAARGGETTLIQQAARAWIDLNRAEDDRDPMLDDGARTGHLSAKVRSGLGLVPRRTTAAGELWRKRLSADDVIARINAAHRPYHAALAAALAAARARFGVAVLLDLHSMPPIRGSRTRIVIGDRFGRSADSRFVNRVEAAVAAAHLPQALNVPYAGGYILERHGAPEQGIHAIQLEIDRSLYLDSRMDGAGPGHGRVVHLVREILDALADEAIAGPERLAAE</sequence>
<dbReference type="EMBL" id="SSTI01000001">
    <property type="protein sequence ID" value="THG42031.1"/>
    <property type="molecule type" value="Genomic_DNA"/>
</dbReference>
<proteinExistence type="predicted"/>
<evidence type="ECO:0000313" key="1">
    <source>
        <dbReference type="EMBL" id="THG42031.1"/>
    </source>
</evidence>
<dbReference type="Proteomes" id="UP000308038">
    <property type="component" value="Unassembled WGS sequence"/>
</dbReference>
<dbReference type="Gene3D" id="3.40.630.40">
    <property type="entry name" value="Zn-dependent exopeptidases"/>
    <property type="match status" value="1"/>
</dbReference>
<name>A0ABY2QLP5_9SPHN</name>
<comment type="caution">
    <text evidence="1">The sequence shown here is derived from an EMBL/GenBank/DDBJ whole genome shotgun (WGS) entry which is preliminary data.</text>
</comment>
<dbReference type="InterPro" id="IPR007709">
    <property type="entry name" value="N-FG_amidohydro"/>
</dbReference>
<keyword evidence="2" id="KW-1185">Reference proteome</keyword>
<dbReference type="RefSeq" id="WP_136450424.1">
    <property type="nucleotide sequence ID" value="NZ_SSTI01000001.1"/>
</dbReference>
<dbReference type="SUPFAM" id="SSF53187">
    <property type="entry name" value="Zn-dependent exopeptidases"/>
    <property type="match status" value="1"/>
</dbReference>
<reference evidence="1 2" key="1">
    <citation type="submission" date="2019-04" db="EMBL/GenBank/DDBJ databases">
        <title>Microbes associate with the intestines of laboratory mice.</title>
        <authorList>
            <person name="Navarre W."/>
            <person name="Wong E."/>
            <person name="Huang K.C."/>
            <person name="Tropini C."/>
            <person name="Ng K."/>
            <person name="Yu B."/>
        </authorList>
    </citation>
    <scope>NUCLEOTIDE SEQUENCE [LARGE SCALE GENOMIC DNA]</scope>
    <source>
        <strain evidence="1 2">NM83_B4-11</strain>
    </source>
</reference>
<dbReference type="Pfam" id="PF05013">
    <property type="entry name" value="FGase"/>
    <property type="match status" value="1"/>
</dbReference>
<protein>
    <submittedName>
        <fullName evidence="1">N-formylglutamate amidohydrolase</fullName>
    </submittedName>
</protein>
<gene>
    <name evidence="1" type="ORF">E5988_00785</name>
</gene>
<accession>A0ABY2QLP5</accession>
<organism evidence="1 2">
    <name type="scientific">Sphingomonas olei</name>
    <dbReference type="NCBI Taxonomy" id="1886787"/>
    <lineage>
        <taxon>Bacteria</taxon>
        <taxon>Pseudomonadati</taxon>
        <taxon>Pseudomonadota</taxon>
        <taxon>Alphaproteobacteria</taxon>
        <taxon>Sphingomonadales</taxon>
        <taxon>Sphingomonadaceae</taxon>
        <taxon>Sphingomonas</taxon>
    </lineage>
</organism>